<evidence type="ECO:0000256" key="3">
    <source>
        <dbReference type="ARBA" id="ARBA00022737"/>
    </source>
</evidence>
<keyword evidence="2 7" id="KW-0732">Signal</keyword>
<evidence type="ECO:0000256" key="2">
    <source>
        <dbReference type="ARBA" id="ARBA00022729"/>
    </source>
</evidence>
<evidence type="ECO:0000256" key="1">
    <source>
        <dbReference type="ARBA" id="ARBA00022669"/>
    </source>
</evidence>
<sequence>MRFVSLLLAWSLICLTGSSKCPEPRKPHLTSCTIFYNCVNLPGGGYVWVPTKCAKGLVFQPYLRICVVPGDIWTCDTLSTERAPITKYDTSQLIDSMNTSYLGYTQDPLEFSETIDSSYVIENFSDSTTKGITAYPLIEFEESDKTTHNDKSVKNASYHKNYLYTNNQEQLPLSPLQEYKNIVDSHYKWLNNLTSWLHKEALAAISNSLSIPVKDINPTQTIVIFTSHDRERNISLSYFMQSYTEKNELHNGEPTEMLENSDPQASSVTTTSTVSTENTLELLINSLDSDNNVIRISDNLGNKQYFTIDQYKAVAHQLTSHTVSAVACTRNVRLPNRTDCNRYYTCEPKTATVVEYFCPPYTAFNVNSRICDIESVKTCTRNRFPANKIFIKSVENQSTAMHVEETSEKKLCQELGKIKDPASDSHYYICYNMPDSEEIKSIHMTCPNTLIFCQSKKVCTTRRLCDVLP</sequence>
<keyword evidence="5" id="KW-0325">Glycoprotein</keyword>
<dbReference type="SMART" id="SM00494">
    <property type="entry name" value="ChtBD2"/>
    <property type="match status" value="3"/>
</dbReference>
<accession>A0AAW2GA16</accession>
<comment type="caution">
    <text evidence="9">The sequence shown here is derived from an EMBL/GenBank/DDBJ whole genome shotgun (WGS) entry which is preliminary data.</text>
</comment>
<dbReference type="EMBL" id="JADYXP020000005">
    <property type="protein sequence ID" value="KAL0124493.1"/>
    <property type="molecule type" value="Genomic_DNA"/>
</dbReference>
<dbReference type="PANTHER" id="PTHR23301:SF98">
    <property type="entry name" value="CHITIN-BINDING TYPE-2 DOMAIN-CONTAINING PROTEIN-RELATED"/>
    <property type="match status" value="1"/>
</dbReference>
<dbReference type="InterPro" id="IPR002557">
    <property type="entry name" value="Chitin-bd_dom"/>
</dbReference>
<feature type="chain" id="PRO_5043497999" description="Chitin-binding type-2 domain-containing protein" evidence="7">
    <location>
        <begin position="20"/>
        <end position="469"/>
    </location>
</feature>
<protein>
    <recommendedName>
        <fullName evidence="8">Chitin-binding type-2 domain-containing protein</fullName>
    </recommendedName>
</protein>
<dbReference type="SUPFAM" id="SSF57625">
    <property type="entry name" value="Invertebrate chitin-binding proteins"/>
    <property type="match status" value="3"/>
</dbReference>
<evidence type="ECO:0000313" key="9">
    <source>
        <dbReference type="EMBL" id="KAL0124493.1"/>
    </source>
</evidence>
<evidence type="ECO:0000256" key="4">
    <source>
        <dbReference type="ARBA" id="ARBA00023157"/>
    </source>
</evidence>
<name>A0AAW2GA16_9HYME</name>
<dbReference type="InterPro" id="IPR036508">
    <property type="entry name" value="Chitin-bd_dom_sf"/>
</dbReference>
<dbReference type="PROSITE" id="PS50940">
    <property type="entry name" value="CHIT_BIND_II"/>
    <property type="match status" value="2"/>
</dbReference>
<organism evidence="9 10">
    <name type="scientific">Cardiocondyla obscurior</name>
    <dbReference type="NCBI Taxonomy" id="286306"/>
    <lineage>
        <taxon>Eukaryota</taxon>
        <taxon>Metazoa</taxon>
        <taxon>Ecdysozoa</taxon>
        <taxon>Arthropoda</taxon>
        <taxon>Hexapoda</taxon>
        <taxon>Insecta</taxon>
        <taxon>Pterygota</taxon>
        <taxon>Neoptera</taxon>
        <taxon>Endopterygota</taxon>
        <taxon>Hymenoptera</taxon>
        <taxon>Apocrita</taxon>
        <taxon>Aculeata</taxon>
        <taxon>Formicoidea</taxon>
        <taxon>Formicidae</taxon>
        <taxon>Myrmicinae</taxon>
        <taxon>Cardiocondyla</taxon>
    </lineage>
</organism>
<evidence type="ECO:0000256" key="5">
    <source>
        <dbReference type="ARBA" id="ARBA00023180"/>
    </source>
</evidence>
<proteinExistence type="predicted"/>
<dbReference type="Gene3D" id="2.170.140.10">
    <property type="entry name" value="Chitin binding domain"/>
    <property type="match status" value="3"/>
</dbReference>
<evidence type="ECO:0000259" key="8">
    <source>
        <dbReference type="PROSITE" id="PS50940"/>
    </source>
</evidence>
<keyword evidence="3" id="KW-0677">Repeat</keyword>
<feature type="domain" description="Chitin-binding type-2" evidence="8">
    <location>
        <begin position="325"/>
        <end position="381"/>
    </location>
</feature>
<keyword evidence="10" id="KW-1185">Reference proteome</keyword>
<dbReference type="GO" id="GO:0005576">
    <property type="term" value="C:extracellular region"/>
    <property type="evidence" value="ECO:0007669"/>
    <property type="project" value="InterPro"/>
</dbReference>
<evidence type="ECO:0000256" key="7">
    <source>
        <dbReference type="SAM" id="SignalP"/>
    </source>
</evidence>
<feature type="domain" description="Chitin-binding type-2" evidence="8">
    <location>
        <begin position="18"/>
        <end position="77"/>
    </location>
</feature>
<evidence type="ECO:0000256" key="6">
    <source>
        <dbReference type="SAM" id="MobiDB-lite"/>
    </source>
</evidence>
<keyword evidence="1" id="KW-0147">Chitin-binding</keyword>
<reference evidence="9 10" key="1">
    <citation type="submission" date="2023-03" db="EMBL/GenBank/DDBJ databases">
        <title>High recombination rates correlate with genetic variation in Cardiocondyla obscurior ants.</title>
        <authorList>
            <person name="Errbii M."/>
        </authorList>
    </citation>
    <scope>NUCLEOTIDE SEQUENCE [LARGE SCALE GENOMIC DNA]</scope>
    <source>
        <strain evidence="9">Alpha-2009</strain>
        <tissue evidence="9">Whole body</tissue>
    </source>
</reference>
<keyword evidence="4" id="KW-1015">Disulfide bond</keyword>
<dbReference type="AlphaFoldDB" id="A0AAW2GA16"/>
<dbReference type="PANTHER" id="PTHR23301">
    <property type="entry name" value="CHITIN BINDING PERITROPHIN-A"/>
    <property type="match status" value="1"/>
</dbReference>
<dbReference type="Pfam" id="PF01607">
    <property type="entry name" value="CBM_14"/>
    <property type="match status" value="1"/>
</dbReference>
<feature type="signal peptide" evidence="7">
    <location>
        <begin position="1"/>
        <end position="19"/>
    </location>
</feature>
<dbReference type="Proteomes" id="UP001430953">
    <property type="component" value="Unassembled WGS sequence"/>
</dbReference>
<dbReference type="GO" id="GO:0008061">
    <property type="term" value="F:chitin binding"/>
    <property type="evidence" value="ECO:0007669"/>
    <property type="project" value="UniProtKB-KW"/>
</dbReference>
<dbReference type="InterPro" id="IPR051940">
    <property type="entry name" value="Chitin_bind-dev_reg"/>
</dbReference>
<feature type="region of interest" description="Disordered" evidence="6">
    <location>
        <begin position="253"/>
        <end position="272"/>
    </location>
</feature>
<gene>
    <name evidence="9" type="ORF">PUN28_006381</name>
</gene>
<evidence type="ECO:0000313" key="10">
    <source>
        <dbReference type="Proteomes" id="UP001430953"/>
    </source>
</evidence>